<reference evidence="1" key="1">
    <citation type="submission" date="2018-06" db="EMBL/GenBank/DDBJ databases">
        <authorList>
            <person name="Zhirakovskaya E."/>
        </authorList>
    </citation>
    <scope>NUCLEOTIDE SEQUENCE</scope>
</reference>
<proteinExistence type="predicted"/>
<accession>A0A3B1A4Q2</accession>
<dbReference type="AlphaFoldDB" id="A0A3B1A4Q2"/>
<dbReference type="EMBL" id="UOFR01000038">
    <property type="protein sequence ID" value="VAW96550.1"/>
    <property type="molecule type" value="Genomic_DNA"/>
</dbReference>
<gene>
    <name evidence="1" type="ORF">MNBD_GAMMA21-1047</name>
</gene>
<name>A0A3B1A4Q2_9ZZZZ</name>
<evidence type="ECO:0000313" key="1">
    <source>
        <dbReference type="EMBL" id="VAW96550.1"/>
    </source>
</evidence>
<dbReference type="InterPro" id="IPR032720">
    <property type="entry name" value="Cys_rich_CWC"/>
</dbReference>
<dbReference type="Pfam" id="PF14375">
    <property type="entry name" value="Cys_rich_CWC"/>
    <property type="match status" value="1"/>
</dbReference>
<evidence type="ECO:0008006" key="2">
    <source>
        <dbReference type="Google" id="ProtNLM"/>
    </source>
</evidence>
<sequence length="79" mass="9432">MPQHEQKQCPRCDCLFECKAGSILLCQCQTVYLTPEHLEYVNLHYNECLCSSCLTVVRSEYDTQQYTDKINRFMNKCWR</sequence>
<protein>
    <recommendedName>
        <fullName evidence="2">Cysteine-rich CWC</fullName>
    </recommendedName>
</protein>
<organism evidence="1">
    <name type="scientific">hydrothermal vent metagenome</name>
    <dbReference type="NCBI Taxonomy" id="652676"/>
    <lineage>
        <taxon>unclassified sequences</taxon>
        <taxon>metagenomes</taxon>
        <taxon>ecological metagenomes</taxon>
    </lineage>
</organism>